<dbReference type="EMBL" id="CP049075">
    <property type="protein sequence ID" value="QLI06042.1"/>
    <property type="molecule type" value="Genomic_DNA"/>
</dbReference>
<reference evidence="3 4" key="1">
    <citation type="submission" date="2020-02" db="EMBL/GenBank/DDBJ databases">
        <title>Complete genome sequence of the novel Campylobacter species Candidatus Campylobacter infans.</title>
        <authorList>
            <person name="Duim B."/>
            <person name="Zomer A."/>
            <person name="van der Graaf L."/>
            <person name="Wagenaar J."/>
        </authorList>
    </citation>
    <scope>NUCLEOTIDE SEQUENCE [LARGE SCALE GENOMIC DNA]</scope>
    <source>
        <strain evidence="3 4">19S00001</strain>
    </source>
</reference>
<dbReference type="SUPFAM" id="SSF53756">
    <property type="entry name" value="UDP-Glycosyltransferase/glycogen phosphorylase"/>
    <property type="match status" value="1"/>
</dbReference>
<sequence>MKILLIRNDNIGDLICTTPAIQALAKKYGAENIDIVVNSYNFCAIRNNPFVNEIFSYTKPKHKKNLLAKLKAGFSKLRVLFLIFIRKYDVAVILRSSYSPWAEIFAKTARAKQIIGVAPNNQKSSITHPIIIAPFTHEVMACFLCLEPLGITYNDESTLYSPLNPNQKYQNFVFFHISSRVRENQIDKDKILSIIELLKANFKDIVITAQDQHLSEQIATLSKVEHLNTKSLDELANYLCLAKLVITLDGGITHLAPALKVPIIALFGRTNLACWRPWGKCCIALQDESKLAQNISLESIQNALEKAKNEFCK</sequence>
<dbReference type="Gene3D" id="3.40.50.2000">
    <property type="entry name" value="Glycogen Phosphorylase B"/>
    <property type="match status" value="2"/>
</dbReference>
<dbReference type="InterPro" id="IPR002201">
    <property type="entry name" value="Glyco_trans_9"/>
</dbReference>
<evidence type="ECO:0000256" key="2">
    <source>
        <dbReference type="ARBA" id="ARBA00022679"/>
    </source>
</evidence>
<dbReference type="CDD" id="cd03789">
    <property type="entry name" value="GT9_LPS_heptosyltransferase"/>
    <property type="match status" value="1"/>
</dbReference>
<evidence type="ECO:0000256" key="1">
    <source>
        <dbReference type="ARBA" id="ARBA00022676"/>
    </source>
</evidence>
<evidence type="ECO:0000313" key="3">
    <source>
        <dbReference type="EMBL" id="QLI06042.1"/>
    </source>
</evidence>
<gene>
    <name evidence="3" type="ORF">CINF_1565</name>
</gene>
<dbReference type="GO" id="GO:0008713">
    <property type="term" value="F:ADP-heptose-lipopolysaccharide heptosyltransferase activity"/>
    <property type="evidence" value="ECO:0007669"/>
    <property type="project" value="TreeGrafter"/>
</dbReference>
<dbReference type="PANTHER" id="PTHR30160">
    <property type="entry name" value="TETRAACYLDISACCHARIDE 4'-KINASE-RELATED"/>
    <property type="match status" value="1"/>
</dbReference>
<evidence type="ECO:0000313" key="4">
    <source>
        <dbReference type="Proteomes" id="UP000509414"/>
    </source>
</evidence>
<dbReference type="Pfam" id="PF01075">
    <property type="entry name" value="Glyco_transf_9"/>
    <property type="match status" value="1"/>
</dbReference>
<dbReference type="AlphaFoldDB" id="A0A7H9CJ91"/>
<dbReference type="KEGG" id="cinf:CINF_1565"/>
<keyword evidence="2 3" id="KW-0808">Transferase</keyword>
<protein>
    <submittedName>
        <fullName evidence="3">Glycosyltransferase, family 9</fullName>
    </submittedName>
</protein>
<dbReference type="RefSeq" id="WP_179975143.1">
    <property type="nucleotide sequence ID" value="NZ_CP049075.1"/>
</dbReference>
<dbReference type="Proteomes" id="UP000509414">
    <property type="component" value="Chromosome"/>
</dbReference>
<proteinExistence type="predicted"/>
<dbReference type="GO" id="GO:0009244">
    <property type="term" value="P:lipopolysaccharide core region biosynthetic process"/>
    <property type="evidence" value="ECO:0007669"/>
    <property type="project" value="TreeGrafter"/>
</dbReference>
<organism evidence="3 4">
    <name type="scientific">Candidatus Campylobacter infans</name>
    <dbReference type="NCBI Taxonomy" id="2561898"/>
    <lineage>
        <taxon>Bacteria</taxon>
        <taxon>Pseudomonadati</taxon>
        <taxon>Campylobacterota</taxon>
        <taxon>Epsilonproteobacteria</taxon>
        <taxon>Campylobacterales</taxon>
        <taxon>Campylobacteraceae</taxon>
        <taxon>Campylobacter</taxon>
    </lineage>
</organism>
<accession>A0A7H9CJ91</accession>
<keyword evidence="4" id="KW-1185">Reference proteome</keyword>
<dbReference type="InterPro" id="IPR051199">
    <property type="entry name" value="LPS_LOS_Heptosyltrfase"/>
</dbReference>
<dbReference type="GO" id="GO:0005829">
    <property type="term" value="C:cytosol"/>
    <property type="evidence" value="ECO:0007669"/>
    <property type="project" value="TreeGrafter"/>
</dbReference>
<name>A0A7H9CJ91_9BACT</name>
<dbReference type="PANTHER" id="PTHR30160:SF1">
    <property type="entry name" value="LIPOPOLYSACCHARIDE 1,2-N-ACETYLGLUCOSAMINETRANSFERASE-RELATED"/>
    <property type="match status" value="1"/>
</dbReference>
<keyword evidence="1" id="KW-0328">Glycosyltransferase</keyword>